<keyword evidence="2" id="KW-0732">Signal</keyword>
<dbReference type="EnsemblPlants" id="OBART01G26550.1">
    <property type="protein sequence ID" value="OBART01G26550.1"/>
    <property type="gene ID" value="OBART01G26550"/>
</dbReference>
<dbReference type="AlphaFoldDB" id="A0A0D3ESH5"/>
<reference evidence="3" key="2">
    <citation type="submission" date="2015-03" db="UniProtKB">
        <authorList>
            <consortium name="EnsemblPlants"/>
        </authorList>
    </citation>
    <scope>IDENTIFICATION</scope>
</reference>
<dbReference type="Gramene" id="OBART01G26550.1">
    <property type="protein sequence ID" value="OBART01G26550.1"/>
    <property type="gene ID" value="OBART01G26550"/>
</dbReference>
<evidence type="ECO:0000313" key="4">
    <source>
        <dbReference type="Proteomes" id="UP000026960"/>
    </source>
</evidence>
<evidence type="ECO:0000313" key="3">
    <source>
        <dbReference type="EnsemblPlants" id="OBART01G26550.1"/>
    </source>
</evidence>
<feature type="region of interest" description="Disordered" evidence="1">
    <location>
        <begin position="161"/>
        <end position="182"/>
    </location>
</feature>
<feature type="signal peptide" evidence="2">
    <location>
        <begin position="1"/>
        <end position="23"/>
    </location>
</feature>
<evidence type="ECO:0000256" key="2">
    <source>
        <dbReference type="SAM" id="SignalP"/>
    </source>
</evidence>
<keyword evidence="4" id="KW-1185">Reference proteome</keyword>
<accession>A0A0D3ESH5</accession>
<sequence length="182" mass="19687">MAGRRRVVVLVVAAALLVAVASAGASGKSARFELLRLAPAASLADLARMDRERMAFISSRGRRRAAETASAFAMPLSSGAYTGTGQYFVRFRVGTPAQPREKTICVVRKVAEEKEGELEAADELEVVTTGPRLVVARIAREGGEGAQWQWPRRRLARSALTAAVPDRSTPPLGRCRQQRQLS</sequence>
<proteinExistence type="predicted"/>
<dbReference type="HOGENOM" id="CLU_1484172_0_0_1"/>
<dbReference type="PaxDb" id="65489-OBART01G26550.1"/>
<organism evidence="3">
    <name type="scientific">Oryza barthii</name>
    <dbReference type="NCBI Taxonomy" id="65489"/>
    <lineage>
        <taxon>Eukaryota</taxon>
        <taxon>Viridiplantae</taxon>
        <taxon>Streptophyta</taxon>
        <taxon>Embryophyta</taxon>
        <taxon>Tracheophyta</taxon>
        <taxon>Spermatophyta</taxon>
        <taxon>Magnoliopsida</taxon>
        <taxon>Liliopsida</taxon>
        <taxon>Poales</taxon>
        <taxon>Poaceae</taxon>
        <taxon>BOP clade</taxon>
        <taxon>Oryzoideae</taxon>
        <taxon>Oryzeae</taxon>
        <taxon>Oryzinae</taxon>
        <taxon>Oryza</taxon>
    </lineage>
</organism>
<evidence type="ECO:0000256" key="1">
    <source>
        <dbReference type="SAM" id="MobiDB-lite"/>
    </source>
</evidence>
<protein>
    <submittedName>
        <fullName evidence="3">Uncharacterized protein</fullName>
    </submittedName>
</protein>
<reference evidence="3" key="1">
    <citation type="journal article" date="2009" name="Rice">
        <title>De Novo Next Generation Sequencing of Plant Genomes.</title>
        <authorList>
            <person name="Rounsley S."/>
            <person name="Marri P.R."/>
            <person name="Yu Y."/>
            <person name="He R."/>
            <person name="Sisneros N."/>
            <person name="Goicoechea J.L."/>
            <person name="Lee S.J."/>
            <person name="Angelova A."/>
            <person name="Kudrna D."/>
            <person name="Luo M."/>
            <person name="Affourtit J."/>
            <person name="Desany B."/>
            <person name="Knight J."/>
            <person name="Niazi F."/>
            <person name="Egholm M."/>
            <person name="Wing R.A."/>
        </authorList>
    </citation>
    <scope>NUCLEOTIDE SEQUENCE [LARGE SCALE GENOMIC DNA]</scope>
    <source>
        <strain evidence="3">cv. IRGC 105608</strain>
    </source>
</reference>
<dbReference type="STRING" id="65489.A0A0D3ESH5"/>
<name>A0A0D3ESH5_9ORYZ</name>
<dbReference type="Proteomes" id="UP000026960">
    <property type="component" value="Chromosome 1"/>
</dbReference>
<feature type="chain" id="PRO_5002261076" evidence="2">
    <location>
        <begin position="24"/>
        <end position="182"/>
    </location>
</feature>